<dbReference type="AlphaFoldDB" id="A0A429Y2H8"/>
<keyword evidence="2" id="KW-1185">Reference proteome</keyword>
<accession>A0A429Y2H8</accession>
<sequence length="89" mass="9789">MRECLLIGDKHKVSAGEGVLCLQKRLAYDLEPMALAAGQHGDEGRLRTRHPVASLALGRPVRRSWPQHNLINKLSTTIQNQGGSIADHE</sequence>
<dbReference type="Proteomes" id="UP000287156">
    <property type="component" value="Unassembled WGS sequence"/>
</dbReference>
<organism evidence="1 2">
    <name type="scientific">Siminovitchia acidinfaciens</name>
    <dbReference type="NCBI Taxonomy" id="2321395"/>
    <lineage>
        <taxon>Bacteria</taxon>
        <taxon>Bacillati</taxon>
        <taxon>Bacillota</taxon>
        <taxon>Bacilli</taxon>
        <taxon>Bacillales</taxon>
        <taxon>Bacillaceae</taxon>
        <taxon>Siminovitchia</taxon>
    </lineage>
</organism>
<proteinExistence type="predicted"/>
<evidence type="ECO:0000313" key="2">
    <source>
        <dbReference type="Proteomes" id="UP000287156"/>
    </source>
</evidence>
<dbReference type="RefSeq" id="WP_126049971.1">
    <property type="nucleotide sequence ID" value="NZ_QYTV02000003.1"/>
</dbReference>
<dbReference type="OrthoDB" id="2949437at2"/>
<protein>
    <submittedName>
        <fullName evidence="1">Uncharacterized protein</fullName>
    </submittedName>
</protein>
<gene>
    <name evidence="1" type="ORF">D4T97_009440</name>
</gene>
<dbReference type="EMBL" id="QYTV02000003">
    <property type="protein sequence ID" value="RST75453.1"/>
    <property type="molecule type" value="Genomic_DNA"/>
</dbReference>
<evidence type="ECO:0000313" key="1">
    <source>
        <dbReference type="EMBL" id="RST75453.1"/>
    </source>
</evidence>
<comment type="caution">
    <text evidence="1">The sequence shown here is derived from an EMBL/GenBank/DDBJ whole genome shotgun (WGS) entry which is preliminary data.</text>
</comment>
<reference evidence="1" key="1">
    <citation type="submission" date="2018-12" db="EMBL/GenBank/DDBJ databases">
        <authorList>
            <person name="Sun L."/>
            <person name="Chen Z."/>
        </authorList>
    </citation>
    <scope>NUCLEOTIDE SEQUENCE [LARGE SCALE GENOMIC DNA]</scope>
    <source>
        <strain evidence="1">3-2-2</strain>
    </source>
</reference>
<name>A0A429Y2H8_9BACI</name>